<protein>
    <recommendedName>
        <fullName evidence="9">Protein Wnt</fullName>
    </recommendedName>
</protein>
<evidence type="ECO:0000256" key="3">
    <source>
        <dbReference type="ARBA" id="ARBA00022473"/>
    </source>
</evidence>
<dbReference type="InterPro" id="IPR005817">
    <property type="entry name" value="Wnt"/>
</dbReference>
<dbReference type="GO" id="GO:0030182">
    <property type="term" value="P:neuron differentiation"/>
    <property type="evidence" value="ECO:0007669"/>
    <property type="project" value="TreeGrafter"/>
</dbReference>
<dbReference type="Gene3D" id="3.30.2460.20">
    <property type="match status" value="1"/>
</dbReference>
<evidence type="ECO:0000256" key="7">
    <source>
        <dbReference type="ARBA" id="ARBA00023157"/>
    </source>
</evidence>
<dbReference type="GO" id="GO:0060070">
    <property type="term" value="P:canonical Wnt signaling pathway"/>
    <property type="evidence" value="ECO:0007669"/>
    <property type="project" value="TreeGrafter"/>
</dbReference>
<dbReference type="CDD" id="cd19343">
    <property type="entry name" value="Wnt_Wnt11"/>
    <property type="match status" value="1"/>
</dbReference>
<dbReference type="GO" id="GO:0005615">
    <property type="term" value="C:extracellular space"/>
    <property type="evidence" value="ECO:0007669"/>
    <property type="project" value="TreeGrafter"/>
</dbReference>
<dbReference type="InterPro" id="IPR018161">
    <property type="entry name" value="Wnt_CS"/>
</dbReference>
<keyword evidence="11" id="KW-1185">Reference proteome</keyword>
<sequence length="354" mass="39630">MKPMGNTIVSSILLLVLFSDRISAVRWLSLYQSKQKSWTDDRNCSKSLGMMGKQSKQCKQNLDLMGTVSRAAYVAMDTCQGQFADRRWNCSSIRRTPKLSRDLTRGTREQAYVYAIASASLVHSIARACSVGVTTKCSCGALPNHPPHKDFKWGGCGDDLKYGLYFSEQFTDAELMKKGKIRKSKKSQMNSHNNAVGRLMVEKSMTTACKCHGVSGSCSVKTCWRSLPDFSVIGTTLKNLYANAVEVRRKKRKNRRLFVPVRSNVQSVSKESLIYFTKSPDYCSPDPKTGSVGTQGRFCSSESAGWGGCDAMCCGRGYRSFTKTVVERCECKYYWCCYVKCKTCEKTLNLNVCR</sequence>
<reference evidence="12" key="1">
    <citation type="submission" date="2025-08" db="UniProtKB">
        <authorList>
            <consortium name="RefSeq"/>
        </authorList>
    </citation>
    <scope>IDENTIFICATION</scope>
    <source>
        <tissue evidence="12">Whole sample</tissue>
    </source>
</reference>
<dbReference type="AlphaFoldDB" id="A0A8B8F002"/>
<evidence type="ECO:0000256" key="1">
    <source>
        <dbReference type="ARBA" id="ARBA00004498"/>
    </source>
</evidence>
<comment type="function">
    <text evidence="9">Ligand for members of the frizzled family of seven transmembrane receptors.</text>
</comment>
<evidence type="ECO:0000256" key="2">
    <source>
        <dbReference type="ARBA" id="ARBA00005683"/>
    </source>
</evidence>
<dbReference type="Proteomes" id="UP000694844">
    <property type="component" value="Chromosome 5"/>
</dbReference>
<dbReference type="KEGG" id="cvn:111137758"/>
<dbReference type="GeneID" id="111137758"/>
<accession>A0A8B8F002</accession>
<evidence type="ECO:0000256" key="10">
    <source>
        <dbReference type="SAM" id="SignalP"/>
    </source>
</evidence>
<keyword evidence="6 9" id="KW-0879">Wnt signaling pathway</keyword>
<keyword evidence="4" id="KW-0964">Secreted</keyword>
<dbReference type="PANTHER" id="PTHR12027">
    <property type="entry name" value="WNT RELATED"/>
    <property type="match status" value="1"/>
</dbReference>
<dbReference type="SMART" id="SM00097">
    <property type="entry name" value="WNT1"/>
    <property type="match status" value="1"/>
</dbReference>
<dbReference type="PROSITE" id="PS00246">
    <property type="entry name" value="WNT1"/>
    <property type="match status" value="1"/>
</dbReference>
<evidence type="ECO:0000256" key="5">
    <source>
        <dbReference type="ARBA" id="ARBA00022530"/>
    </source>
</evidence>
<keyword evidence="8" id="KW-0449">Lipoprotein</keyword>
<comment type="subcellular location">
    <subcellularLocation>
        <location evidence="1 9">Secreted</location>
        <location evidence="1 9">Extracellular space</location>
        <location evidence="1 9">Extracellular matrix</location>
    </subcellularLocation>
</comment>
<dbReference type="PANTHER" id="PTHR12027:SF102">
    <property type="entry name" value="PROTEIN WNT"/>
    <property type="match status" value="1"/>
</dbReference>
<dbReference type="GO" id="GO:0045165">
    <property type="term" value="P:cell fate commitment"/>
    <property type="evidence" value="ECO:0007669"/>
    <property type="project" value="TreeGrafter"/>
</dbReference>
<gene>
    <name evidence="12" type="primary">LOC111137758</name>
</gene>
<evidence type="ECO:0000313" key="12">
    <source>
        <dbReference type="RefSeq" id="XP_022345103.1"/>
    </source>
</evidence>
<evidence type="ECO:0000256" key="9">
    <source>
        <dbReference type="RuleBase" id="RU003500"/>
    </source>
</evidence>
<organism evidence="11 12">
    <name type="scientific">Crassostrea virginica</name>
    <name type="common">Eastern oyster</name>
    <dbReference type="NCBI Taxonomy" id="6565"/>
    <lineage>
        <taxon>Eukaryota</taxon>
        <taxon>Metazoa</taxon>
        <taxon>Spiralia</taxon>
        <taxon>Lophotrochozoa</taxon>
        <taxon>Mollusca</taxon>
        <taxon>Bivalvia</taxon>
        <taxon>Autobranchia</taxon>
        <taxon>Pteriomorphia</taxon>
        <taxon>Ostreida</taxon>
        <taxon>Ostreoidea</taxon>
        <taxon>Ostreidae</taxon>
        <taxon>Crassostrea</taxon>
    </lineage>
</organism>
<feature type="chain" id="PRO_5034128355" description="Protein Wnt" evidence="10">
    <location>
        <begin position="25"/>
        <end position="354"/>
    </location>
</feature>
<evidence type="ECO:0000256" key="4">
    <source>
        <dbReference type="ARBA" id="ARBA00022525"/>
    </source>
</evidence>
<dbReference type="GO" id="GO:0005125">
    <property type="term" value="F:cytokine activity"/>
    <property type="evidence" value="ECO:0007669"/>
    <property type="project" value="TreeGrafter"/>
</dbReference>
<dbReference type="RefSeq" id="XP_022345103.1">
    <property type="nucleotide sequence ID" value="XM_022489395.1"/>
</dbReference>
<dbReference type="FunFam" id="3.30.2460.20:FF:000001">
    <property type="entry name" value="Wnt homolog"/>
    <property type="match status" value="1"/>
</dbReference>
<dbReference type="GO" id="GO:0005109">
    <property type="term" value="F:frizzled binding"/>
    <property type="evidence" value="ECO:0007669"/>
    <property type="project" value="TreeGrafter"/>
</dbReference>
<feature type="signal peptide" evidence="10">
    <location>
        <begin position="1"/>
        <end position="24"/>
    </location>
</feature>
<evidence type="ECO:0000256" key="8">
    <source>
        <dbReference type="ARBA" id="ARBA00023288"/>
    </source>
</evidence>
<dbReference type="PRINTS" id="PR01349">
    <property type="entry name" value="WNTPROTEIN"/>
</dbReference>
<keyword evidence="7" id="KW-1015">Disulfide bond</keyword>
<keyword evidence="5" id="KW-0272">Extracellular matrix</keyword>
<proteinExistence type="inferred from homology"/>
<evidence type="ECO:0000313" key="11">
    <source>
        <dbReference type="Proteomes" id="UP000694844"/>
    </source>
</evidence>
<keyword evidence="3 9" id="KW-0217">Developmental protein</keyword>
<dbReference type="OrthoDB" id="5945655at2759"/>
<comment type="similarity">
    <text evidence="2 9">Belongs to the Wnt family.</text>
</comment>
<dbReference type="Pfam" id="PF00110">
    <property type="entry name" value="wnt"/>
    <property type="match status" value="1"/>
</dbReference>
<dbReference type="InterPro" id="IPR043158">
    <property type="entry name" value="Wnt_C"/>
</dbReference>
<evidence type="ECO:0000256" key="6">
    <source>
        <dbReference type="ARBA" id="ARBA00022687"/>
    </source>
</evidence>
<name>A0A8B8F002_CRAVI</name>
<keyword evidence="10" id="KW-0732">Signal</keyword>